<reference evidence="2 3" key="1">
    <citation type="submission" date="2019-02" db="EMBL/GenBank/DDBJ databases">
        <title>Genomic Encyclopedia of Type Strains, Phase IV (KMG-IV): sequencing the most valuable type-strain genomes for metagenomic binning, comparative biology and taxonomic classification.</title>
        <authorList>
            <person name="Goeker M."/>
        </authorList>
    </citation>
    <scope>NUCLEOTIDE SEQUENCE [LARGE SCALE GENOMIC DNA]</scope>
    <source>
        <strain evidence="2 3">DSM 45622</strain>
    </source>
</reference>
<dbReference type="RefSeq" id="WP_130492271.1">
    <property type="nucleotide sequence ID" value="NZ_SGXD01000002.1"/>
</dbReference>
<evidence type="ECO:0000313" key="3">
    <source>
        <dbReference type="Proteomes" id="UP000293638"/>
    </source>
</evidence>
<evidence type="ECO:0000313" key="2">
    <source>
        <dbReference type="EMBL" id="RZS89705.1"/>
    </source>
</evidence>
<dbReference type="InterPro" id="IPR015942">
    <property type="entry name" value="Asp/Glu/hydantoin_racemase"/>
</dbReference>
<dbReference type="Proteomes" id="UP000293638">
    <property type="component" value="Unassembled WGS sequence"/>
</dbReference>
<dbReference type="PANTHER" id="PTHR28047:SF5">
    <property type="entry name" value="PROTEIN DCG1"/>
    <property type="match status" value="1"/>
</dbReference>
<sequence>MSGPRIRVVNPNTTASMTASAVAAARRAAPHATVEGSTPSRGVDSVESHVDEVWGALGVLEQVLAGERAGTDAYVVACFGDTGVPAAREVARGPVVGMTEAALLTAALVAHRFTVVTLPRRTREQSDRVVGALGLGHRCVVRAVDVPVAEVHEDSTHLLETFVEQGRLALEEDAAEALVLGCAGLTDLVDPLRARLGVPVVEGVAAATTLAVALLAQGVGTSRAATWAAPERLGPVGA</sequence>
<dbReference type="Pfam" id="PF01177">
    <property type="entry name" value="Asp_Glu_race"/>
    <property type="match status" value="1"/>
</dbReference>
<evidence type="ECO:0000256" key="1">
    <source>
        <dbReference type="ARBA" id="ARBA00038414"/>
    </source>
</evidence>
<dbReference type="AlphaFoldDB" id="A0A4Q7NRU1"/>
<protein>
    <submittedName>
        <fullName evidence="2">Allantoin racemase</fullName>
    </submittedName>
</protein>
<name>A0A4Q7NRU1_9ACTN</name>
<dbReference type="InterPro" id="IPR052186">
    <property type="entry name" value="Hydantoin_racemase-like"/>
</dbReference>
<dbReference type="InterPro" id="IPR053714">
    <property type="entry name" value="Iso_Racemase_Enz_sf"/>
</dbReference>
<dbReference type="GO" id="GO:0047661">
    <property type="term" value="F:amino-acid racemase activity"/>
    <property type="evidence" value="ECO:0007669"/>
    <property type="project" value="InterPro"/>
</dbReference>
<gene>
    <name evidence="2" type="ORF">EV189_1478</name>
</gene>
<dbReference type="PANTHER" id="PTHR28047">
    <property type="entry name" value="PROTEIN DCG1"/>
    <property type="match status" value="1"/>
</dbReference>
<proteinExistence type="inferred from homology"/>
<dbReference type="EMBL" id="SGXD01000002">
    <property type="protein sequence ID" value="RZS89705.1"/>
    <property type="molecule type" value="Genomic_DNA"/>
</dbReference>
<organism evidence="2 3">
    <name type="scientific">Motilibacter rhizosphaerae</name>
    <dbReference type="NCBI Taxonomy" id="598652"/>
    <lineage>
        <taxon>Bacteria</taxon>
        <taxon>Bacillati</taxon>
        <taxon>Actinomycetota</taxon>
        <taxon>Actinomycetes</taxon>
        <taxon>Motilibacterales</taxon>
        <taxon>Motilibacteraceae</taxon>
        <taxon>Motilibacter</taxon>
    </lineage>
</organism>
<comment type="caution">
    <text evidence="2">The sequence shown here is derived from an EMBL/GenBank/DDBJ whole genome shotgun (WGS) entry which is preliminary data.</text>
</comment>
<comment type="similarity">
    <text evidence="1">Belongs to the HyuE racemase family.</text>
</comment>
<dbReference type="Gene3D" id="3.40.50.12500">
    <property type="match status" value="1"/>
</dbReference>
<accession>A0A4Q7NRU1</accession>
<dbReference type="OrthoDB" id="9791723at2"/>
<keyword evidence="3" id="KW-1185">Reference proteome</keyword>